<evidence type="ECO:0000313" key="1">
    <source>
        <dbReference type="EMBL" id="NHB75383.1"/>
    </source>
</evidence>
<organism evidence="1 2">
    <name type="scientific">Rhodobacter calidifons</name>
    <dbReference type="NCBI Taxonomy" id="2715277"/>
    <lineage>
        <taxon>Bacteria</taxon>
        <taxon>Pseudomonadati</taxon>
        <taxon>Pseudomonadota</taxon>
        <taxon>Alphaproteobacteria</taxon>
        <taxon>Rhodobacterales</taxon>
        <taxon>Rhodobacter group</taxon>
        <taxon>Rhodobacter</taxon>
    </lineage>
</organism>
<evidence type="ECO:0000313" key="2">
    <source>
        <dbReference type="Proteomes" id="UP001515660"/>
    </source>
</evidence>
<sequence>MRHASLAALLDRPPTGFGKGPVALILAEDGVELDSTLDHHLKIGFRDVVLLAPEGVEVHPEQEGRVHIVRHDVFAEGALVAAVNRAAAALPGRWIYYCHNAEYLFFPFCETRRVGEMLAFHAEERREAMLTYVIDLYAGDLGAAPDAVSLEDAWLDRTGYYALARKDPANDWQPKDRQLDFHGGLRWRFEEHIPYSRRRIDRISLFRAKPGVTLRPDFTLTEEEMNTYSCRWHNNLTAAVCSFRTAKALRTNPGSRHAIQTFRWPNSVRFDWNSRQLMDLGLMEPGQWF</sequence>
<name>A0ABX0G2E3_9RHOB</name>
<comment type="caution">
    <text evidence="1">The sequence shown here is derived from an EMBL/GenBank/DDBJ whole genome shotgun (WGS) entry which is preliminary data.</text>
</comment>
<dbReference type="EMBL" id="JAANHS010000001">
    <property type="protein sequence ID" value="NHB75383.1"/>
    <property type="molecule type" value="Genomic_DNA"/>
</dbReference>
<protein>
    <submittedName>
        <fullName evidence="1">Uncharacterized protein</fullName>
    </submittedName>
</protein>
<gene>
    <name evidence="1" type="ORF">G8O29_01335</name>
</gene>
<keyword evidence="2" id="KW-1185">Reference proteome</keyword>
<proteinExistence type="predicted"/>
<dbReference type="RefSeq" id="WP_166401425.1">
    <property type="nucleotide sequence ID" value="NZ_JAANHS010000001.1"/>
</dbReference>
<reference evidence="1 2" key="1">
    <citation type="journal article" date="2022" name="Microorganisms">
        <title>Genome Sequence and Characterization of a Xanthorhodopsin-Containing, Aerobic Anoxygenic Phototrophic Rhodobacter Species, Isolated from Mesophilic Conditions at Yellowstone National Park.</title>
        <authorList>
            <person name="Kyndt J.A."/>
            <person name="Robertson S."/>
            <person name="Shoffstall I.B."/>
            <person name="Ramaley R.F."/>
            <person name="Meyer T.E."/>
        </authorList>
    </citation>
    <scope>NUCLEOTIDE SEQUENCE [LARGE SCALE GENOMIC DNA]</scope>
    <source>
        <strain evidence="1 2">M37P</strain>
    </source>
</reference>
<dbReference type="Proteomes" id="UP001515660">
    <property type="component" value="Unassembled WGS sequence"/>
</dbReference>
<accession>A0ABX0G2E3</accession>